<dbReference type="RefSeq" id="WP_087635922.1">
    <property type="nucleotide sequence ID" value="NZ_CP021524.1"/>
</dbReference>
<dbReference type="EMBL" id="CP021524">
    <property type="protein sequence ID" value="ARW10922.1"/>
    <property type="molecule type" value="Genomic_DNA"/>
</dbReference>
<name>A0A1Y0UYI1_9PROT</name>
<evidence type="ECO:0000313" key="1">
    <source>
        <dbReference type="EMBL" id="ARW10922.1"/>
    </source>
</evidence>
<gene>
    <name evidence="1" type="ORF">S101447_01860</name>
</gene>
<dbReference type="AlphaFoldDB" id="A0A1Y0UYI1"/>
<evidence type="ECO:0000313" key="2">
    <source>
        <dbReference type="Proteomes" id="UP000195633"/>
    </source>
</evidence>
<accession>A0A1Y0UYI1</accession>
<protein>
    <submittedName>
        <fullName evidence="1">Uncharacterized protein</fullName>
    </submittedName>
</protein>
<reference evidence="1 2" key="1">
    <citation type="submission" date="2017-05" db="EMBL/GenBank/DDBJ databases">
        <title>Genome sequence of Acetobacter pasteurianus subsp. ascendens strain SRCM101447.</title>
        <authorList>
            <person name="Cho S.H."/>
        </authorList>
    </citation>
    <scope>NUCLEOTIDE SEQUENCE [LARGE SCALE GENOMIC DNA]</scope>
    <source>
        <strain evidence="1 2">SRCM101447</strain>
    </source>
</reference>
<dbReference type="Proteomes" id="UP000195633">
    <property type="component" value="Chromosome"/>
</dbReference>
<sequence>MNFNILSRVDNICSIKTAVETINNLGIPKEDKLTYDFFKKFSKEWNVRRTLGKEEDFLKFIDSFNNDIYKDIKKVDSLKNAAELVRSFSENRAVTIKNGERRRPLSAVSKIFHFYNPTHFYVYDRYASQALNYSGGVDDIYEFFKKFDDTLKMHDEFIMKSISDYIEINGSIGINNKDIETLKIRFLDVSLMKISGRNM</sequence>
<proteinExistence type="predicted"/>
<organism evidence="1 2">
    <name type="scientific">Acetobacter ascendens</name>
    <dbReference type="NCBI Taxonomy" id="481146"/>
    <lineage>
        <taxon>Bacteria</taxon>
        <taxon>Pseudomonadati</taxon>
        <taxon>Pseudomonadota</taxon>
        <taxon>Alphaproteobacteria</taxon>
        <taxon>Acetobacterales</taxon>
        <taxon>Acetobacteraceae</taxon>
        <taxon>Acetobacter</taxon>
    </lineage>
</organism>